<dbReference type="InterPro" id="IPR011991">
    <property type="entry name" value="ArsR-like_HTH"/>
</dbReference>
<keyword evidence="1" id="KW-0059">Arsenical resistance</keyword>
<dbReference type="NCBIfam" id="NF007528">
    <property type="entry name" value="PRK10141.1"/>
    <property type="match status" value="1"/>
</dbReference>
<dbReference type="Proteomes" id="UP000813068">
    <property type="component" value="Unassembled WGS sequence"/>
</dbReference>
<evidence type="ECO:0000256" key="4">
    <source>
        <dbReference type="ARBA" id="ARBA00023163"/>
    </source>
</evidence>
<accession>A0ABS6MTY8</accession>
<dbReference type="PANTHER" id="PTHR33154:SF18">
    <property type="entry name" value="ARSENICAL RESISTANCE OPERON REPRESSOR"/>
    <property type="match status" value="1"/>
</dbReference>
<keyword evidence="3" id="KW-0238">DNA-binding</keyword>
<gene>
    <name evidence="6" type="ORF">KRX52_03545</name>
</gene>
<keyword evidence="2" id="KW-0805">Transcription regulation</keyword>
<keyword evidence="4" id="KW-0804">Transcription</keyword>
<sequence>MPEHLTPPLVCKSLADEIRARIALLIAREGELCVCELVCALGENQPKISRHLAQLRSSGLLADRRQGQWVYYRLHPDLPDWVHDLLKLMLDSNRHWLSPETRRLAAMGERPARSAACC</sequence>
<dbReference type="SMART" id="SM00418">
    <property type="entry name" value="HTH_ARSR"/>
    <property type="match status" value="1"/>
</dbReference>
<comment type="caution">
    <text evidence="6">The sequence shown here is derived from an EMBL/GenBank/DDBJ whole genome shotgun (WGS) entry which is preliminary data.</text>
</comment>
<dbReference type="InterPro" id="IPR051081">
    <property type="entry name" value="HTH_MetalResp_TranReg"/>
</dbReference>
<organism evidence="6 7">
    <name type="scientific">Geopseudomonas aromaticivorans</name>
    <dbReference type="NCBI Taxonomy" id="2849492"/>
    <lineage>
        <taxon>Bacteria</taxon>
        <taxon>Pseudomonadati</taxon>
        <taxon>Pseudomonadota</taxon>
        <taxon>Gammaproteobacteria</taxon>
        <taxon>Pseudomonadales</taxon>
        <taxon>Pseudomonadaceae</taxon>
        <taxon>Geopseudomonas</taxon>
    </lineage>
</organism>
<evidence type="ECO:0000313" key="7">
    <source>
        <dbReference type="Proteomes" id="UP000813068"/>
    </source>
</evidence>
<evidence type="ECO:0000256" key="2">
    <source>
        <dbReference type="ARBA" id="ARBA00023015"/>
    </source>
</evidence>
<reference evidence="6 7" key="1">
    <citation type="submission" date="2021-06" db="EMBL/GenBank/DDBJ databases">
        <title>Differences between aerobic and microaerobic xylene degrading microbial communities.</title>
        <authorList>
            <person name="Banerjee S."/>
            <person name="Tancsics A."/>
        </authorList>
    </citation>
    <scope>NUCLEOTIDE SEQUENCE [LARGE SCALE GENOMIC DNA]</scope>
    <source>
        <strain evidence="6 7">MAP12</strain>
    </source>
</reference>
<proteinExistence type="predicted"/>
<dbReference type="RefSeq" id="WP_217679781.1">
    <property type="nucleotide sequence ID" value="NZ_JAHRGL010000010.1"/>
</dbReference>
<dbReference type="NCBIfam" id="NF033788">
    <property type="entry name" value="HTH_metalloreg"/>
    <property type="match status" value="1"/>
</dbReference>
<dbReference type="InterPro" id="IPR001845">
    <property type="entry name" value="HTH_ArsR_DNA-bd_dom"/>
</dbReference>
<evidence type="ECO:0000313" key="6">
    <source>
        <dbReference type="EMBL" id="MBV2131869.1"/>
    </source>
</evidence>
<dbReference type="Pfam" id="PF01022">
    <property type="entry name" value="HTH_5"/>
    <property type="match status" value="1"/>
</dbReference>
<dbReference type="EMBL" id="JAHRGL010000010">
    <property type="protein sequence ID" value="MBV2131869.1"/>
    <property type="molecule type" value="Genomic_DNA"/>
</dbReference>
<evidence type="ECO:0000256" key="3">
    <source>
        <dbReference type="ARBA" id="ARBA00023125"/>
    </source>
</evidence>
<name>A0ABS6MTY8_9GAMM</name>
<dbReference type="PANTHER" id="PTHR33154">
    <property type="entry name" value="TRANSCRIPTIONAL REGULATOR, ARSR FAMILY"/>
    <property type="match status" value="1"/>
</dbReference>
<dbReference type="PROSITE" id="PS50987">
    <property type="entry name" value="HTH_ARSR_2"/>
    <property type="match status" value="1"/>
</dbReference>
<keyword evidence="7" id="KW-1185">Reference proteome</keyword>
<protein>
    <submittedName>
        <fullName evidence="6">Metalloregulator ArsR/SmtB family transcription factor</fullName>
    </submittedName>
</protein>
<dbReference type="CDD" id="cd00090">
    <property type="entry name" value="HTH_ARSR"/>
    <property type="match status" value="1"/>
</dbReference>
<evidence type="ECO:0000256" key="1">
    <source>
        <dbReference type="ARBA" id="ARBA00022849"/>
    </source>
</evidence>
<evidence type="ECO:0000259" key="5">
    <source>
        <dbReference type="PROSITE" id="PS50987"/>
    </source>
</evidence>
<feature type="domain" description="HTH arsR-type" evidence="5">
    <location>
        <begin position="1"/>
        <end position="97"/>
    </location>
</feature>